<organism evidence="2 3">
    <name type="scientific">Hephaestia caeni</name>
    <dbReference type="NCBI Taxonomy" id="645617"/>
    <lineage>
        <taxon>Bacteria</taxon>
        <taxon>Pseudomonadati</taxon>
        <taxon>Pseudomonadota</taxon>
        <taxon>Alphaproteobacteria</taxon>
        <taxon>Sphingomonadales</taxon>
        <taxon>Sphingomonadaceae</taxon>
        <taxon>Hephaestia</taxon>
    </lineage>
</organism>
<protein>
    <recommendedName>
        <fullName evidence="4">26 kDa periplasmic immunogenic protein</fullName>
    </recommendedName>
</protein>
<feature type="signal peptide" evidence="1">
    <location>
        <begin position="1"/>
        <end position="20"/>
    </location>
</feature>
<keyword evidence="1" id="KW-0732">Signal</keyword>
<evidence type="ECO:0000313" key="2">
    <source>
        <dbReference type="EMBL" id="RIA37891.1"/>
    </source>
</evidence>
<dbReference type="PANTHER" id="PTHR34387:SF1">
    <property type="entry name" value="PERIPLASMIC IMMUNOGENIC PROTEIN"/>
    <property type="match status" value="1"/>
</dbReference>
<accession>A0A397NWW0</accession>
<reference evidence="2 3" key="1">
    <citation type="submission" date="2018-08" db="EMBL/GenBank/DDBJ databases">
        <title>Genomic Encyclopedia of Type Strains, Phase IV (KMG-IV): sequencing the most valuable type-strain genomes for metagenomic binning, comparative biology and taxonomic classification.</title>
        <authorList>
            <person name="Goeker M."/>
        </authorList>
    </citation>
    <scope>NUCLEOTIDE SEQUENCE [LARGE SCALE GENOMIC DNA]</scope>
    <source>
        <strain evidence="2 3">DSM 25527</strain>
    </source>
</reference>
<dbReference type="InterPro" id="IPR052022">
    <property type="entry name" value="26kDa_periplasmic_antigen"/>
</dbReference>
<dbReference type="Proteomes" id="UP000266568">
    <property type="component" value="Unassembled WGS sequence"/>
</dbReference>
<comment type="caution">
    <text evidence="2">The sequence shown here is derived from an EMBL/GenBank/DDBJ whole genome shotgun (WGS) entry which is preliminary data.</text>
</comment>
<dbReference type="GO" id="GO:0006974">
    <property type="term" value="P:DNA damage response"/>
    <property type="evidence" value="ECO:0007669"/>
    <property type="project" value="TreeGrafter"/>
</dbReference>
<evidence type="ECO:0000313" key="3">
    <source>
        <dbReference type="Proteomes" id="UP000266568"/>
    </source>
</evidence>
<dbReference type="AlphaFoldDB" id="A0A397NWW0"/>
<dbReference type="Gene3D" id="3.30.110.170">
    <property type="entry name" value="Protein of unknown function (DUF541), domain 1"/>
    <property type="match status" value="1"/>
</dbReference>
<dbReference type="Gene3D" id="3.30.70.2970">
    <property type="entry name" value="Protein of unknown function (DUF541), domain 2"/>
    <property type="match status" value="1"/>
</dbReference>
<proteinExistence type="predicted"/>
<name>A0A397NWW0_9SPHN</name>
<dbReference type="InterPro" id="IPR007497">
    <property type="entry name" value="SIMPL/DUF541"/>
</dbReference>
<gene>
    <name evidence="2" type="ORF">DFR49_3780</name>
</gene>
<dbReference type="EMBL" id="QXDC01000004">
    <property type="protein sequence ID" value="RIA37891.1"/>
    <property type="molecule type" value="Genomic_DNA"/>
</dbReference>
<evidence type="ECO:0000256" key="1">
    <source>
        <dbReference type="SAM" id="SignalP"/>
    </source>
</evidence>
<evidence type="ECO:0008006" key="4">
    <source>
        <dbReference type="Google" id="ProtNLM"/>
    </source>
</evidence>
<sequence length="241" mass="24822">MRRTAIALAAAPLAAMPAAAQTPPAATPAILPDGTLLDVNAEGKSTRVPDLATIRAGVVTQAATAAAALSENAARMDRVLAALKGAGVAARDIATANVQLSPQYRYGENQPPVITGYQATNSVSIRFRDIAKSGTILDTLVKQGANQIDGPNLSLDNPDAALDEARADAVKRARARAELYASAAGLTVSRIVSISESGSNAGYPPPRPVMYAARAEAAADTAIVPGETDITVNLQVRFLLK</sequence>
<feature type="chain" id="PRO_5017177847" description="26 kDa periplasmic immunogenic protein" evidence="1">
    <location>
        <begin position="21"/>
        <end position="241"/>
    </location>
</feature>
<dbReference type="OrthoDB" id="9813144at2"/>
<dbReference type="PANTHER" id="PTHR34387">
    <property type="entry name" value="SLR1258 PROTEIN"/>
    <property type="match status" value="1"/>
</dbReference>
<dbReference type="Pfam" id="PF04402">
    <property type="entry name" value="SIMPL"/>
    <property type="match status" value="1"/>
</dbReference>
<dbReference type="RefSeq" id="WP_119037133.1">
    <property type="nucleotide sequence ID" value="NZ_QXDC01000004.1"/>
</dbReference>
<keyword evidence="3" id="KW-1185">Reference proteome</keyword>